<dbReference type="GO" id="GO:0004571">
    <property type="term" value="F:mannosyl-oligosaccharide 1,2-alpha-mannosidase activity"/>
    <property type="evidence" value="ECO:0007669"/>
    <property type="project" value="UniProtKB-EC"/>
</dbReference>
<dbReference type="Gene3D" id="1.50.10.10">
    <property type="match status" value="1"/>
</dbReference>
<keyword evidence="6" id="KW-1015">Disulfide bond</keyword>
<comment type="pathway">
    <text evidence="2">Protein modification; protein glycosylation.</text>
</comment>
<dbReference type="GO" id="GO:0016020">
    <property type="term" value="C:membrane"/>
    <property type="evidence" value="ECO:0007669"/>
    <property type="project" value="InterPro"/>
</dbReference>
<dbReference type="Pfam" id="PF01532">
    <property type="entry name" value="Glyco_hydro_47"/>
    <property type="match status" value="1"/>
</dbReference>
<evidence type="ECO:0000256" key="5">
    <source>
        <dbReference type="ARBA" id="ARBA00022801"/>
    </source>
</evidence>
<keyword evidence="5 11" id="KW-0378">Hydrolase</keyword>
<evidence type="ECO:0000256" key="6">
    <source>
        <dbReference type="ARBA" id="ARBA00023157"/>
    </source>
</evidence>
<keyword evidence="12" id="KW-0472">Membrane</keyword>
<evidence type="ECO:0000256" key="10">
    <source>
        <dbReference type="ARBA" id="ARBA00048605"/>
    </source>
</evidence>
<dbReference type="GO" id="GO:0005509">
    <property type="term" value="F:calcium ion binding"/>
    <property type="evidence" value="ECO:0007669"/>
    <property type="project" value="InterPro"/>
</dbReference>
<dbReference type="PANTHER" id="PTHR11742">
    <property type="entry name" value="MANNOSYL-OLIGOSACCHARIDE ALPHA-1,2-MANNOSIDASE-RELATED"/>
    <property type="match status" value="1"/>
</dbReference>
<dbReference type="InterPro" id="IPR001382">
    <property type="entry name" value="Glyco_hydro_47"/>
</dbReference>
<proteinExistence type="inferred from homology"/>
<organism evidence="13 14">
    <name type="scientific">Rhizoctonia solani</name>
    <dbReference type="NCBI Taxonomy" id="456999"/>
    <lineage>
        <taxon>Eukaryota</taxon>
        <taxon>Fungi</taxon>
        <taxon>Dikarya</taxon>
        <taxon>Basidiomycota</taxon>
        <taxon>Agaricomycotina</taxon>
        <taxon>Agaricomycetes</taxon>
        <taxon>Cantharellales</taxon>
        <taxon>Ceratobasidiaceae</taxon>
        <taxon>Rhizoctonia</taxon>
    </lineage>
</organism>
<dbReference type="SUPFAM" id="SSF48225">
    <property type="entry name" value="Seven-hairpin glycosidases"/>
    <property type="match status" value="1"/>
</dbReference>
<comment type="catalytic activity">
    <reaction evidence="10">
        <text>N(4)-(alpha-D-Man-(1-&gt;2)-alpha-D-Man-(1-&gt;2)-alpha-D-Man-(1-&gt;3)-[alpha-D-Man-(1-&gt;2)-alpha-D-Man-(1-&gt;3)-[alpha-D-Man-(1-&gt;2)-alpha-D-Man-(1-&gt;6)]-alpha-D-Man-(1-&gt;6)]-beta-D-Man-(1-&gt;4)-beta-D-GlcNAc-(1-&gt;4)-beta-D-GlcNAc)-L-asparaginyl-[protein] (N-glucan mannose isomer 9A1,2,3B1,2,3) + 4 H2O = N(4)-(alpha-D-Man-(1-&gt;3)-[alpha-D-Man-(1-&gt;3)-[alpha-D-Man-(1-&gt;6)]-alpha-D-Man-(1-&gt;6)]-beta-D-Man-(1-&gt;4)-beta-D-GlcNAc-(1-&gt;4)-beta-D-GlcNAc)-L-asparaginyl-[protein] (N-glucan mannose isomer 5A1,2) + 4 beta-D-mannose</text>
        <dbReference type="Rhea" id="RHEA:56008"/>
        <dbReference type="Rhea" id="RHEA-COMP:14356"/>
        <dbReference type="Rhea" id="RHEA-COMP:14367"/>
        <dbReference type="ChEBI" id="CHEBI:15377"/>
        <dbReference type="ChEBI" id="CHEBI:28563"/>
        <dbReference type="ChEBI" id="CHEBI:59087"/>
        <dbReference type="ChEBI" id="CHEBI:139493"/>
        <dbReference type="EC" id="3.2.1.113"/>
    </reaction>
</comment>
<evidence type="ECO:0000256" key="3">
    <source>
        <dbReference type="ARBA" id="ARBA00007658"/>
    </source>
</evidence>
<evidence type="ECO:0000256" key="12">
    <source>
        <dbReference type="SAM" id="Phobius"/>
    </source>
</evidence>
<evidence type="ECO:0000256" key="7">
    <source>
        <dbReference type="ARBA" id="ARBA00023180"/>
    </source>
</evidence>
<comment type="caution">
    <text evidence="13">The sequence shown here is derived from an EMBL/GenBank/DDBJ whole genome shotgun (WGS) entry which is preliminary data.</text>
</comment>
<dbReference type="AlphaFoldDB" id="A0A8H3HS76"/>
<dbReference type="EMBL" id="CAJNJQ010000345">
    <property type="protein sequence ID" value="CAE7072201.1"/>
    <property type="molecule type" value="Genomic_DNA"/>
</dbReference>
<comment type="cofactor">
    <cofactor evidence="1">
        <name>Ca(2+)</name>
        <dbReference type="ChEBI" id="CHEBI:29108"/>
    </cofactor>
</comment>
<dbReference type="GO" id="GO:0005975">
    <property type="term" value="P:carbohydrate metabolic process"/>
    <property type="evidence" value="ECO:0007669"/>
    <property type="project" value="InterPro"/>
</dbReference>
<name>A0A8H3HS76_9AGAM</name>
<dbReference type="InterPro" id="IPR050749">
    <property type="entry name" value="Glycosyl_Hydrolase_47"/>
</dbReference>
<comment type="catalytic activity">
    <reaction evidence="9">
        <text>N(4)-(alpha-D-Man-(1-&gt;2)-alpha-D-Man-(1-&gt;2)-alpha-D-Man-(1-&gt;3)-[alpha-D-Man-(1-&gt;3)-[alpha-D-Man-(1-&gt;2)-alpha-D-Man-(1-&gt;6)]-alpha-D-Man-(1-&gt;6)]-beta-D-Man-(1-&gt;4)-beta-D-GlcNAc-(1-&gt;4)-beta-D-GlcNAc)-L-asparaginyl-[protein] (N-glucan mannose isomer 8A1,2,3B1,3) + 3 H2O = N(4)-(alpha-D-Man-(1-&gt;3)-[alpha-D-Man-(1-&gt;3)-[alpha-D-Man-(1-&gt;6)]-alpha-D-Man-(1-&gt;6)]-beta-D-Man-(1-&gt;4)-beta-D-GlcNAc-(1-&gt;4)-beta-D-GlcNAc)-L-asparaginyl-[protein] (N-glucan mannose isomer 5A1,2) + 3 beta-D-mannose</text>
        <dbReference type="Rhea" id="RHEA:56028"/>
        <dbReference type="Rhea" id="RHEA-COMP:14358"/>
        <dbReference type="Rhea" id="RHEA-COMP:14367"/>
        <dbReference type="ChEBI" id="CHEBI:15377"/>
        <dbReference type="ChEBI" id="CHEBI:28563"/>
        <dbReference type="ChEBI" id="CHEBI:59087"/>
        <dbReference type="ChEBI" id="CHEBI:60628"/>
        <dbReference type="EC" id="3.2.1.113"/>
    </reaction>
</comment>
<evidence type="ECO:0000256" key="2">
    <source>
        <dbReference type="ARBA" id="ARBA00004922"/>
    </source>
</evidence>
<keyword evidence="12" id="KW-1133">Transmembrane helix</keyword>
<dbReference type="GO" id="GO:0005783">
    <property type="term" value="C:endoplasmic reticulum"/>
    <property type="evidence" value="ECO:0007669"/>
    <property type="project" value="TreeGrafter"/>
</dbReference>
<keyword evidence="12" id="KW-0812">Transmembrane</keyword>
<dbReference type="Proteomes" id="UP000663827">
    <property type="component" value="Unassembled WGS sequence"/>
</dbReference>
<keyword evidence="7" id="KW-0325">Glycoprotein</keyword>
<evidence type="ECO:0000313" key="13">
    <source>
        <dbReference type="EMBL" id="CAE7072201.1"/>
    </source>
</evidence>
<keyword evidence="4" id="KW-0732">Signal</keyword>
<gene>
    <name evidence="13" type="ORF">RDB_LOCUS16210</name>
</gene>
<evidence type="ECO:0000256" key="1">
    <source>
        <dbReference type="ARBA" id="ARBA00001913"/>
    </source>
</evidence>
<evidence type="ECO:0000256" key="9">
    <source>
        <dbReference type="ARBA" id="ARBA00047669"/>
    </source>
</evidence>
<evidence type="ECO:0000256" key="4">
    <source>
        <dbReference type="ARBA" id="ARBA00022729"/>
    </source>
</evidence>
<dbReference type="PANTHER" id="PTHR11742:SF101">
    <property type="entry name" value="MANNOSYL-OLIGOSACCHARIDE ALPHA-1,2-MANNOSIDASE 1B"/>
    <property type="match status" value="1"/>
</dbReference>
<dbReference type="GO" id="GO:0036503">
    <property type="term" value="P:ERAD pathway"/>
    <property type="evidence" value="ECO:0007669"/>
    <property type="project" value="UniProtKB-ARBA"/>
</dbReference>
<feature type="transmembrane region" description="Helical" evidence="12">
    <location>
        <begin position="12"/>
        <end position="32"/>
    </location>
</feature>
<comment type="similarity">
    <text evidence="3 11">Belongs to the glycosyl hydrolase 47 family.</text>
</comment>
<dbReference type="InterPro" id="IPR012341">
    <property type="entry name" value="6hp_glycosidase-like_sf"/>
</dbReference>
<evidence type="ECO:0000256" key="8">
    <source>
        <dbReference type="ARBA" id="ARBA00023295"/>
    </source>
</evidence>
<evidence type="ECO:0000256" key="11">
    <source>
        <dbReference type="RuleBase" id="RU361193"/>
    </source>
</evidence>
<reference evidence="13" key="1">
    <citation type="submission" date="2021-01" db="EMBL/GenBank/DDBJ databases">
        <authorList>
            <person name="Kaushik A."/>
        </authorList>
    </citation>
    <scope>NUCLEOTIDE SEQUENCE</scope>
    <source>
        <strain evidence="13">AG5</strain>
    </source>
</reference>
<dbReference type="InterPro" id="IPR036026">
    <property type="entry name" value="Seven-hairpin_glycosidases"/>
</dbReference>
<dbReference type="EC" id="3.2.1.-" evidence="11"/>
<accession>A0A8H3HS76</accession>
<keyword evidence="8 11" id="KW-0326">Glycosidase</keyword>
<protein>
    <recommendedName>
        <fullName evidence="11">alpha-1,2-Mannosidase</fullName>
        <ecNumber evidence="11">3.2.1.-</ecNumber>
    </recommendedName>
</protein>
<sequence>MRGNRSLLNYSFALDLSSGWIAAFVLAVLRVVSARSIQKPDLQLPSDAAENAQHTIEIFKSAYQSYKSFAWGHDSLAPLTNGYIDDRNGWGATIVDSLSTMHIMGLEAMFKEGVEFTLDIDFSKSKTDSTVSLFESTIRYIGGILSAYELDGKKDKRLVDKAQELADKLVHGWLSDNDIPYNELNFTTNQPIIEELNDACLEDWFSAFAAVAGTLVLEWSRLSEYTGNAKYRELSEKAMRRIGLLPAPFPGLPVQMVDPETNKPNGTYVTWGAGSDSYFEYLIKYGRLTNNANTVWTKQWLTAVDSSIVHLAQEAVNTNVKGIWALTWGVSTEETGSWAVA</sequence>
<evidence type="ECO:0000313" key="14">
    <source>
        <dbReference type="Proteomes" id="UP000663827"/>
    </source>
</evidence>
<dbReference type="PRINTS" id="PR00747">
    <property type="entry name" value="GLYHDRLASE47"/>
</dbReference>